<dbReference type="PROSITE" id="PS00198">
    <property type="entry name" value="4FE4S_FER_1"/>
    <property type="match status" value="2"/>
</dbReference>
<dbReference type="InterPro" id="IPR009051">
    <property type="entry name" value="Helical_ferredxn"/>
</dbReference>
<evidence type="ECO:0000313" key="6">
    <source>
        <dbReference type="Proteomes" id="UP000480684"/>
    </source>
</evidence>
<gene>
    <name evidence="5" type="ORF">G4223_10700</name>
</gene>
<dbReference type="RefSeq" id="WP_163679054.1">
    <property type="nucleotide sequence ID" value="NZ_JAAIYP010000037.1"/>
</dbReference>
<dbReference type="SUPFAM" id="SSF46548">
    <property type="entry name" value="alpha-helical ferredoxin"/>
    <property type="match status" value="1"/>
</dbReference>
<keyword evidence="6" id="KW-1185">Reference proteome</keyword>
<dbReference type="PANTHER" id="PTHR40447:SF1">
    <property type="entry name" value="ANAEROBIC SULFITE REDUCTASE SUBUNIT A"/>
    <property type="match status" value="1"/>
</dbReference>
<organism evidence="5 6">
    <name type="scientific">Magnetospirillum aberrantis SpK</name>
    <dbReference type="NCBI Taxonomy" id="908842"/>
    <lineage>
        <taxon>Bacteria</taxon>
        <taxon>Pseudomonadati</taxon>
        <taxon>Pseudomonadota</taxon>
        <taxon>Alphaproteobacteria</taxon>
        <taxon>Rhodospirillales</taxon>
        <taxon>Rhodospirillaceae</taxon>
        <taxon>Magnetospirillum</taxon>
    </lineage>
</organism>
<evidence type="ECO:0000259" key="4">
    <source>
        <dbReference type="PROSITE" id="PS51379"/>
    </source>
</evidence>
<keyword evidence="3" id="KW-0411">Iron-sulfur</keyword>
<evidence type="ECO:0000256" key="2">
    <source>
        <dbReference type="ARBA" id="ARBA00023004"/>
    </source>
</evidence>
<protein>
    <submittedName>
        <fullName evidence="5">Sulfite reductase subunit A</fullName>
    </submittedName>
</protein>
<evidence type="ECO:0000313" key="5">
    <source>
        <dbReference type="EMBL" id="NFV80577.1"/>
    </source>
</evidence>
<proteinExistence type="predicted"/>
<accession>A0A7C9QUE1</accession>
<name>A0A7C9QUE1_9PROT</name>
<evidence type="ECO:0000256" key="1">
    <source>
        <dbReference type="ARBA" id="ARBA00022723"/>
    </source>
</evidence>
<reference evidence="5 6" key="1">
    <citation type="submission" date="2020-02" db="EMBL/GenBank/DDBJ databases">
        <authorList>
            <person name="Dziuba M."/>
            <person name="Kuznetsov B."/>
            <person name="Mardanov A."/>
            <person name="Ravin N."/>
            <person name="Grouzdev D."/>
        </authorList>
    </citation>
    <scope>NUCLEOTIDE SEQUENCE [LARGE SCALE GENOMIC DNA]</scope>
    <source>
        <strain evidence="5 6">SpK</strain>
    </source>
</reference>
<keyword evidence="2" id="KW-0408">Iron</keyword>
<dbReference type="Pfam" id="PF17179">
    <property type="entry name" value="Fer4_22"/>
    <property type="match status" value="1"/>
</dbReference>
<evidence type="ECO:0000256" key="3">
    <source>
        <dbReference type="ARBA" id="ARBA00023014"/>
    </source>
</evidence>
<dbReference type="Gene3D" id="1.10.1060.10">
    <property type="entry name" value="Alpha-helical ferredoxin"/>
    <property type="match status" value="1"/>
</dbReference>
<comment type="caution">
    <text evidence="5">The sequence shown here is derived from an EMBL/GenBank/DDBJ whole genome shotgun (WGS) entry which is preliminary data.</text>
</comment>
<dbReference type="InterPro" id="IPR017896">
    <property type="entry name" value="4Fe4S_Fe-S-bd"/>
</dbReference>
<dbReference type="GO" id="GO:0046872">
    <property type="term" value="F:metal ion binding"/>
    <property type="evidence" value="ECO:0007669"/>
    <property type="project" value="UniProtKB-KW"/>
</dbReference>
<keyword evidence="1" id="KW-0479">Metal-binding</keyword>
<dbReference type="Proteomes" id="UP000480684">
    <property type="component" value="Unassembled WGS sequence"/>
</dbReference>
<dbReference type="EMBL" id="JAAIYP010000037">
    <property type="protein sequence ID" value="NFV80577.1"/>
    <property type="molecule type" value="Genomic_DNA"/>
</dbReference>
<dbReference type="AlphaFoldDB" id="A0A7C9QUE1"/>
<dbReference type="InterPro" id="IPR017900">
    <property type="entry name" value="4Fe4S_Fe_S_CS"/>
</dbReference>
<feature type="domain" description="4Fe-4S ferredoxin-type" evidence="4">
    <location>
        <begin position="336"/>
        <end position="364"/>
    </location>
</feature>
<dbReference type="PROSITE" id="PS51379">
    <property type="entry name" value="4FE4S_FER_2"/>
    <property type="match status" value="2"/>
</dbReference>
<dbReference type="GO" id="GO:0051536">
    <property type="term" value="F:iron-sulfur cluster binding"/>
    <property type="evidence" value="ECO:0007669"/>
    <property type="project" value="UniProtKB-KW"/>
</dbReference>
<feature type="domain" description="4Fe-4S ferredoxin-type" evidence="4">
    <location>
        <begin position="255"/>
        <end position="287"/>
    </location>
</feature>
<sequence>MPGVDASNGAPAILDKDGLGQLIAALRTKGYRVVGPRSADGAIVYDDIDDIEDLPAGLGDETEGGRYRLRKRTDDVLFGYTLGAQGWKRFLYPPRQRLFAARRQGAGFQVEAEEGEEAPMAFLGPRACELAAVALQARVFGDKTFPDPGYQARLAAAFVVAVECGAAASTCFCASMGTGPEVTSGHDIRLLEIKGQRFLAEAGSDRGREILTGLSLSAPTAADLKMVAAARKAARAGQGRVLDRDTAAALQSMPDHPRWDDVAARCLSCGNCTMVCPTCFCTTVEDVTDLSGDHAERWRKWDSCFSVEFSYIHGGAVRTEAKSRYRQWITHKLSTWADQFGSSGCVGCGRCITWCPVGIDITAEVAAIAATRKGTQG</sequence>
<dbReference type="PANTHER" id="PTHR40447">
    <property type="entry name" value="ANAEROBIC SULFITE REDUCTASE SUBUNIT A"/>
    <property type="match status" value="1"/>
</dbReference>